<dbReference type="Pfam" id="PF13505">
    <property type="entry name" value="OMP_b-brl"/>
    <property type="match status" value="1"/>
</dbReference>
<comment type="similarity">
    <text evidence="4">Belongs to the Omp25/RopB family.</text>
</comment>
<evidence type="ECO:0000313" key="8">
    <source>
        <dbReference type="Proteomes" id="UP000015346"/>
    </source>
</evidence>
<protein>
    <submittedName>
        <fullName evidence="7">Opacity protein/related surface antigen</fullName>
    </submittedName>
</protein>
<evidence type="ECO:0000256" key="5">
    <source>
        <dbReference type="SAM" id="SignalP"/>
    </source>
</evidence>
<dbReference type="SUPFAM" id="SSF56925">
    <property type="entry name" value="OMPA-like"/>
    <property type="match status" value="1"/>
</dbReference>
<reference evidence="7 8" key="1">
    <citation type="journal article" date="2013" name="Stand. Genomic Sci.">
        <title>Genome sequence of the reddish-pigmented Rubellimicrobium thermophilum type strain (DSM 16684(T)), a member of the Roseobacter clade.</title>
        <authorList>
            <person name="Fiebig A."/>
            <person name="Riedel T."/>
            <person name="Gronow S."/>
            <person name="Petersen J."/>
            <person name="Klenk H.P."/>
            <person name="Goker M."/>
        </authorList>
    </citation>
    <scope>NUCLEOTIDE SEQUENCE [LARGE SCALE GENOMIC DNA]</scope>
    <source>
        <strain evidence="7 8">DSM 16684</strain>
    </source>
</reference>
<dbReference type="AlphaFoldDB" id="S9SJA4"/>
<evidence type="ECO:0000256" key="4">
    <source>
        <dbReference type="ARBA" id="ARBA00038306"/>
    </source>
</evidence>
<dbReference type="GO" id="GO:0016020">
    <property type="term" value="C:membrane"/>
    <property type="evidence" value="ECO:0007669"/>
    <property type="project" value="UniProtKB-SubCell"/>
</dbReference>
<sequence>MTIRITAAAAAVSLLSVPAFAGGLAEPVSPPAVTPAVPAPVPVAPVAPSADWTGAYVGGQLSYGKVGVTEDASGFDETYSGTLYGLHAGYNQDFGRIVAGVEAAYDWADLDLGDGTTPVTGTLDSVARIGARVGYDGGRVLPYVTAGWARADVSGTGTSAGIEESYDGWYAGAGFDYAVTDRFTVGGQLLRHEFDVDQFGGSAVSGVDAGLTTAGIRASFRF</sequence>
<name>S9SJA4_9RHOB</name>
<dbReference type="InterPro" id="IPR051692">
    <property type="entry name" value="OMP-like"/>
</dbReference>
<dbReference type="OrthoDB" id="268975at2"/>
<keyword evidence="2 5" id="KW-0732">Signal</keyword>
<organism evidence="7 8">
    <name type="scientific">Rubellimicrobium thermophilum DSM 16684</name>
    <dbReference type="NCBI Taxonomy" id="1123069"/>
    <lineage>
        <taxon>Bacteria</taxon>
        <taxon>Pseudomonadati</taxon>
        <taxon>Pseudomonadota</taxon>
        <taxon>Alphaproteobacteria</taxon>
        <taxon>Rhodobacterales</taxon>
        <taxon>Roseobacteraceae</taxon>
        <taxon>Rubellimicrobium</taxon>
    </lineage>
</organism>
<keyword evidence="8" id="KW-1185">Reference proteome</keyword>
<feature type="signal peptide" evidence="5">
    <location>
        <begin position="1"/>
        <end position="21"/>
    </location>
</feature>
<evidence type="ECO:0000256" key="2">
    <source>
        <dbReference type="ARBA" id="ARBA00022729"/>
    </source>
</evidence>
<dbReference type="InterPro" id="IPR011250">
    <property type="entry name" value="OMP/PagP_B-barrel"/>
</dbReference>
<dbReference type="STRING" id="1123069.ruthe_01264"/>
<dbReference type="Proteomes" id="UP000015346">
    <property type="component" value="Unassembled WGS sequence"/>
</dbReference>
<gene>
    <name evidence="7" type="ORF">ruthe_01264</name>
</gene>
<dbReference type="RefSeq" id="WP_021097357.1">
    <property type="nucleotide sequence ID" value="NZ_KE557320.1"/>
</dbReference>
<proteinExistence type="inferred from homology"/>
<dbReference type="HOGENOM" id="CLU_037100_2_0_5"/>
<comment type="caution">
    <text evidence="7">The sequence shown here is derived from an EMBL/GenBank/DDBJ whole genome shotgun (WGS) entry which is preliminary data.</text>
</comment>
<evidence type="ECO:0000313" key="7">
    <source>
        <dbReference type="EMBL" id="EPX86449.1"/>
    </source>
</evidence>
<dbReference type="PANTHER" id="PTHR34001:SF3">
    <property type="entry name" value="BLL7405 PROTEIN"/>
    <property type="match status" value="1"/>
</dbReference>
<dbReference type="Gene3D" id="2.40.160.20">
    <property type="match status" value="1"/>
</dbReference>
<dbReference type="InterPro" id="IPR027385">
    <property type="entry name" value="Beta-barrel_OMP"/>
</dbReference>
<feature type="chain" id="PRO_5004556929" evidence="5">
    <location>
        <begin position="22"/>
        <end position="222"/>
    </location>
</feature>
<comment type="subcellular location">
    <subcellularLocation>
        <location evidence="1">Membrane</location>
    </subcellularLocation>
</comment>
<evidence type="ECO:0000256" key="3">
    <source>
        <dbReference type="ARBA" id="ARBA00023136"/>
    </source>
</evidence>
<evidence type="ECO:0000259" key="6">
    <source>
        <dbReference type="Pfam" id="PF13505"/>
    </source>
</evidence>
<keyword evidence="3" id="KW-0472">Membrane</keyword>
<feature type="domain" description="Outer membrane protein beta-barrel" evidence="6">
    <location>
        <begin position="10"/>
        <end position="222"/>
    </location>
</feature>
<accession>S9SJA4</accession>
<evidence type="ECO:0000256" key="1">
    <source>
        <dbReference type="ARBA" id="ARBA00004370"/>
    </source>
</evidence>
<dbReference type="EMBL" id="AOLV01000010">
    <property type="protein sequence ID" value="EPX86449.1"/>
    <property type="molecule type" value="Genomic_DNA"/>
</dbReference>
<dbReference type="PANTHER" id="PTHR34001">
    <property type="entry name" value="BLL7405 PROTEIN"/>
    <property type="match status" value="1"/>
</dbReference>